<proteinExistence type="predicted"/>
<keyword evidence="3" id="KW-1185">Reference proteome</keyword>
<evidence type="ECO:0000313" key="2">
    <source>
        <dbReference type="EMBL" id="SFW62867.1"/>
    </source>
</evidence>
<reference evidence="2 3" key="1">
    <citation type="submission" date="2016-11" db="EMBL/GenBank/DDBJ databases">
        <authorList>
            <person name="Jaros S."/>
            <person name="Januszkiewicz K."/>
            <person name="Wedrychowicz H."/>
        </authorList>
    </citation>
    <scope>NUCLEOTIDE SEQUENCE [LARGE SCALE GENOMIC DNA]</scope>
    <source>
        <strain evidence="2 3">CGMCC 1.12145</strain>
    </source>
</reference>
<name>A0A1K1QTA6_9FLAO</name>
<feature type="transmembrane region" description="Helical" evidence="1">
    <location>
        <begin position="43"/>
        <end position="64"/>
    </location>
</feature>
<dbReference type="STRING" id="1150368.SAMN02927921_02827"/>
<dbReference type="EMBL" id="FPJE01000015">
    <property type="protein sequence ID" value="SFW62867.1"/>
    <property type="molecule type" value="Genomic_DNA"/>
</dbReference>
<accession>A0A1K1QTA6</accession>
<protein>
    <submittedName>
        <fullName evidence="2">Uncharacterized protein</fullName>
    </submittedName>
</protein>
<keyword evidence="1" id="KW-0472">Membrane</keyword>
<dbReference type="Proteomes" id="UP000182248">
    <property type="component" value="Unassembled WGS sequence"/>
</dbReference>
<keyword evidence="1" id="KW-0812">Transmembrane</keyword>
<gene>
    <name evidence="2" type="ORF">SAMN02927921_02827</name>
</gene>
<dbReference type="AlphaFoldDB" id="A0A1K1QTA6"/>
<evidence type="ECO:0000313" key="3">
    <source>
        <dbReference type="Proteomes" id="UP000182248"/>
    </source>
</evidence>
<dbReference type="OrthoDB" id="1099872at2"/>
<sequence length="102" mass="12388">MKILKIIGMVVVKLACVGLYVFVVMQLWNWLMPYVFGITELTFWQTLGVLLLCKLLFLGNGWNYRRGRYGRPSRQRERRWKSDFRKKWEERMCNPQKPEDEQ</sequence>
<feature type="transmembrane region" description="Helical" evidence="1">
    <location>
        <begin position="7"/>
        <end position="31"/>
    </location>
</feature>
<keyword evidence="1" id="KW-1133">Transmembrane helix</keyword>
<organism evidence="2 3">
    <name type="scientific">Sinomicrobium oceani</name>
    <dbReference type="NCBI Taxonomy" id="1150368"/>
    <lineage>
        <taxon>Bacteria</taxon>
        <taxon>Pseudomonadati</taxon>
        <taxon>Bacteroidota</taxon>
        <taxon>Flavobacteriia</taxon>
        <taxon>Flavobacteriales</taxon>
        <taxon>Flavobacteriaceae</taxon>
        <taxon>Sinomicrobium</taxon>
    </lineage>
</organism>
<dbReference type="RefSeq" id="WP_072318032.1">
    <property type="nucleotide sequence ID" value="NZ_FPJE01000015.1"/>
</dbReference>
<evidence type="ECO:0000256" key="1">
    <source>
        <dbReference type="SAM" id="Phobius"/>
    </source>
</evidence>